<dbReference type="AlphaFoldDB" id="A0A4Y4F3D6"/>
<comment type="caution">
    <text evidence="7">The sequence shown here is derived from an EMBL/GenBank/DDBJ whole genome shotgun (WGS) entry which is preliminary data.</text>
</comment>
<evidence type="ECO:0000256" key="1">
    <source>
        <dbReference type="ARBA" id="ARBA00004533"/>
    </source>
</evidence>
<dbReference type="PANTHER" id="PTHR30606:SF10">
    <property type="entry name" value="PHOSPHATIDYLINOSITOL MANNOSIDE ACYLTRANSFERASE"/>
    <property type="match status" value="1"/>
</dbReference>
<reference evidence="7 8" key="1">
    <citation type="submission" date="2019-06" db="EMBL/GenBank/DDBJ databases">
        <title>Whole genome shotgun sequence of Halomonas halmophila NBRC 15537.</title>
        <authorList>
            <person name="Hosoyama A."/>
            <person name="Uohara A."/>
            <person name="Ohji S."/>
            <person name="Ichikawa N."/>
        </authorList>
    </citation>
    <scope>NUCLEOTIDE SEQUENCE [LARGE SCALE GENOMIC DNA]</scope>
    <source>
        <strain evidence="7 8">NBRC 15537</strain>
    </source>
</reference>
<evidence type="ECO:0000256" key="5">
    <source>
        <dbReference type="ARBA" id="ARBA00023136"/>
    </source>
</evidence>
<sequence length="315" mass="35577">MADPRPSHDSLPRHDWQSRAIATLWQGLSGWRPASLWRLARLTGPVVERLSKRERRVTRINLTQAYPDMSQSACQRLARDSLTHSSATMLELGFAWRGAPERVAASIQEVHGRELLDEARRQGRGVIVLAPHFGNWEVLNFWLSSHFPFTAMYEPPKLAALDPIIRQGRERQGASLVPTNPRGVAALLKALKRSEAVGILPDQEPDWGSGIFAPFFGRQAYTATLLPKLVARTDARVVTGVARRLPGRGFAIHFLAADERVQDSDESRSAAGVNASVEAAIALDPAQYQWEYKRYRKTPEEEQQLPEWRQFRLYR</sequence>
<accession>A0A4Y4F3D6</accession>
<dbReference type="PIRSF" id="PIRSF026649">
    <property type="entry name" value="MsbB"/>
    <property type="match status" value="1"/>
</dbReference>
<evidence type="ECO:0000256" key="2">
    <source>
        <dbReference type="ARBA" id="ARBA00022475"/>
    </source>
</evidence>
<dbReference type="Pfam" id="PF03279">
    <property type="entry name" value="Lip_A_acyltrans"/>
    <property type="match status" value="1"/>
</dbReference>
<keyword evidence="4 7" id="KW-0808">Transferase</keyword>
<dbReference type="EMBL" id="BJOC01000011">
    <property type="protein sequence ID" value="GED21651.1"/>
    <property type="molecule type" value="Genomic_DNA"/>
</dbReference>
<dbReference type="GO" id="GO:0005886">
    <property type="term" value="C:plasma membrane"/>
    <property type="evidence" value="ECO:0007669"/>
    <property type="project" value="UniProtKB-SubCell"/>
</dbReference>
<dbReference type="GO" id="GO:0009247">
    <property type="term" value="P:glycolipid biosynthetic process"/>
    <property type="evidence" value="ECO:0007669"/>
    <property type="project" value="UniProtKB-ARBA"/>
</dbReference>
<organism evidence="7 8">
    <name type="scientific">Halomonas halmophila</name>
    <dbReference type="NCBI Taxonomy" id="252"/>
    <lineage>
        <taxon>Bacteria</taxon>
        <taxon>Pseudomonadati</taxon>
        <taxon>Pseudomonadota</taxon>
        <taxon>Gammaproteobacteria</taxon>
        <taxon>Oceanospirillales</taxon>
        <taxon>Halomonadaceae</taxon>
        <taxon>Halomonas</taxon>
    </lineage>
</organism>
<keyword evidence="5" id="KW-0472">Membrane</keyword>
<dbReference type="RefSeq" id="WP_141317662.1">
    <property type="nucleotide sequence ID" value="NZ_BJOC01000011.1"/>
</dbReference>
<keyword evidence="6 7" id="KW-0012">Acyltransferase</keyword>
<evidence type="ECO:0000256" key="3">
    <source>
        <dbReference type="ARBA" id="ARBA00022519"/>
    </source>
</evidence>
<dbReference type="PANTHER" id="PTHR30606">
    <property type="entry name" value="LIPID A BIOSYNTHESIS LAUROYL ACYLTRANSFERASE"/>
    <property type="match status" value="1"/>
</dbReference>
<keyword evidence="8" id="KW-1185">Reference proteome</keyword>
<proteinExistence type="predicted"/>
<dbReference type="Proteomes" id="UP000319812">
    <property type="component" value="Unassembled WGS sequence"/>
</dbReference>
<dbReference type="OrthoDB" id="9803456at2"/>
<dbReference type="GO" id="GO:0016746">
    <property type="term" value="F:acyltransferase activity"/>
    <property type="evidence" value="ECO:0007669"/>
    <property type="project" value="UniProtKB-KW"/>
</dbReference>
<dbReference type="InterPro" id="IPR004960">
    <property type="entry name" value="LipA_acyltrans"/>
</dbReference>
<protein>
    <submittedName>
        <fullName evidence="7">Lipid A biosynthesis lauroyl acyltransferase</fullName>
    </submittedName>
</protein>
<comment type="subcellular location">
    <subcellularLocation>
        <location evidence="1">Cell inner membrane</location>
    </subcellularLocation>
</comment>
<evidence type="ECO:0000313" key="8">
    <source>
        <dbReference type="Proteomes" id="UP000319812"/>
    </source>
</evidence>
<dbReference type="CDD" id="cd07984">
    <property type="entry name" value="LPLAT_LABLAT-like"/>
    <property type="match status" value="1"/>
</dbReference>
<gene>
    <name evidence="7" type="primary">htrB</name>
    <name evidence="7" type="ORF">HHA01_06280</name>
</gene>
<name>A0A4Y4F3D6_9GAMM</name>
<keyword evidence="2" id="KW-1003">Cell membrane</keyword>
<keyword evidence="3" id="KW-0997">Cell inner membrane</keyword>
<evidence type="ECO:0000256" key="6">
    <source>
        <dbReference type="ARBA" id="ARBA00023315"/>
    </source>
</evidence>
<evidence type="ECO:0000313" key="7">
    <source>
        <dbReference type="EMBL" id="GED21651.1"/>
    </source>
</evidence>
<evidence type="ECO:0000256" key="4">
    <source>
        <dbReference type="ARBA" id="ARBA00022679"/>
    </source>
</evidence>